<organism evidence="1 2">
    <name type="scientific">Serratia symbiotica</name>
    <dbReference type="NCBI Taxonomy" id="138074"/>
    <lineage>
        <taxon>Bacteria</taxon>
        <taxon>Pseudomonadati</taxon>
        <taxon>Pseudomonadota</taxon>
        <taxon>Gammaproteobacteria</taxon>
        <taxon>Enterobacterales</taxon>
        <taxon>Yersiniaceae</taxon>
        <taxon>Serratia</taxon>
    </lineage>
</organism>
<dbReference type="EMBL" id="AP019531">
    <property type="protein sequence ID" value="BBI91268.1"/>
    <property type="molecule type" value="Genomic_DNA"/>
</dbReference>
<evidence type="ECO:0000313" key="2">
    <source>
        <dbReference type="Proteomes" id="UP000324392"/>
    </source>
</evidence>
<dbReference type="Proteomes" id="UP000324392">
    <property type="component" value="Chromosome"/>
</dbReference>
<evidence type="ECO:0000313" key="1">
    <source>
        <dbReference type="EMBL" id="BBI91268.1"/>
    </source>
</evidence>
<proteinExistence type="predicted"/>
<name>A0A455VKN7_9GAMM</name>
<gene>
    <name evidence="1" type="ORF">SSYIS1_03710</name>
</gene>
<reference evidence="1 2" key="1">
    <citation type="submission" date="2019-03" db="EMBL/GenBank/DDBJ databases">
        <title>The genome sequence of Candidatus Serratia symbiotica strain IS.</title>
        <authorList>
            <person name="Nikoh N."/>
            <person name="Koga R."/>
            <person name="Oshima K."/>
            <person name="Hattori M."/>
            <person name="Fukatsu T."/>
        </authorList>
    </citation>
    <scope>NUCLEOTIDE SEQUENCE [LARGE SCALE GENOMIC DNA]</scope>
    <source>
        <strain evidence="1 2">IS</strain>
    </source>
</reference>
<accession>A0A455VKN7</accession>
<sequence>MNIAPQSLNGITSAPGLTSSPFANAFASAADLLLSGFST</sequence>
<dbReference type="AlphaFoldDB" id="A0A455VKN7"/>
<protein>
    <submittedName>
        <fullName evidence="1">Uncharacterized protein</fullName>
    </submittedName>
</protein>